<organism evidence="2">
    <name type="scientific">Pelagomonas calceolata</name>
    <dbReference type="NCBI Taxonomy" id="35677"/>
    <lineage>
        <taxon>Eukaryota</taxon>
        <taxon>Sar</taxon>
        <taxon>Stramenopiles</taxon>
        <taxon>Ochrophyta</taxon>
        <taxon>Pelagophyceae</taxon>
        <taxon>Pelagomonadales</taxon>
        <taxon>Pelagomonadaceae</taxon>
        <taxon>Pelagomonas</taxon>
    </lineage>
</organism>
<dbReference type="SUPFAM" id="SSF53335">
    <property type="entry name" value="S-adenosyl-L-methionine-dependent methyltransferases"/>
    <property type="match status" value="1"/>
</dbReference>
<dbReference type="AlphaFoldDB" id="A0A7S4ECA7"/>
<name>A0A7S4ECA7_9STRA</name>
<protein>
    <recommendedName>
        <fullName evidence="1">Methyltransferase type 11 domain-containing protein</fullName>
    </recommendedName>
</protein>
<dbReference type="InterPro" id="IPR013216">
    <property type="entry name" value="Methyltransf_11"/>
</dbReference>
<dbReference type="Gene3D" id="3.50.50.60">
    <property type="entry name" value="FAD/NAD(P)-binding domain"/>
    <property type="match status" value="1"/>
</dbReference>
<dbReference type="Proteomes" id="UP000789595">
    <property type="component" value="Unassembled WGS sequence"/>
</dbReference>
<reference evidence="2" key="1">
    <citation type="submission" date="2021-01" db="EMBL/GenBank/DDBJ databases">
        <authorList>
            <person name="Corre E."/>
            <person name="Pelletier E."/>
            <person name="Niang G."/>
            <person name="Scheremetjew M."/>
            <person name="Finn R."/>
            <person name="Kale V."/>
            <person name="Holt S."/>
            <person name="Cochrane G."/>
            <person name="Meng A."/>
            <person name="Brown T."/>
            <person name="Cohen L."/>
        </authorList>
    </citation>
    <scope>NUCLEOTIDE SEQUENCE</scope>
    <source>
        <strain evidence="2">CCMP1756</strain>
    </source>
</reference>
<dbReference type="GO" id="GO:0008757">
    <property type="term" value="F:S-adenosylmethionine-dependent methyltransferase activity"/>
    <property type="evidence" value="ECO:0007669"/>
    <property type="project" value="InterPro"/>
</dbReference>
<evidence type="ECO:0000313" key="2">
    <source>
        <dbReference type="EMBL" id="CAE0703137.1"/>
    </source>
</evidence>
<dbReference type="EMBL" id="HBIW01021567">
    <property type="protein sequence ID" value="CAE0703137.1"/>
    <property type="molecule type" value="Transcribed_RNA"/>
</dbReference>
<gene>
    <name evidence="2" type="ORF">PCAL00307_LOCUS18584</name>
    <name evidence="3" type="ORF">PECAL_5P08450</name>
</gene>
<dbReference type="PANTHER" id="PTHR42923:SF17">
    <property type="entry name" value="AMINE OXIDASE DOMAIN-CONTAINING PROTEIN"/>
    <property type="match status" value="1"/>
</dbReference>
<keyword evidence="4" id="KW-1185">Reference proteome</keyword>
<dbReference type="InterPro" id="IPR050464">
    <property type="entry name" value="Zeta_carotene_desat/Oxidored"/>
</dbReference>
<feature type="domain" description="Methyltransferase type 11" evidence="1">
    <location>
        <begin position="87"/>
        <end position="175"/>
    </location>
</feature>
<dbReference type="EMBL" id="CAKKNE010000005">
    <property type="protein sequence ID" value="CAH0376277.1"/>
    <property type="molecule type" value="Genomic_DNA"/>
</dbReference>
<dbReference type="PANTHER" id="PTHR42923">
    <property type="entry name" value="PROTOPORPHYRINOGEN OXIDASE"/>
    <property type="match status" value="1"/>
</dbReference>
<dbReference type="Pfam" id="PF08241">
    <property type="entry name" value="Methyltransf_11"/>
    <property type="match status" value="1"/>
</dbReference>
<dbReference type="Pfam" id="PF13450">
    <property type="entry name" value="NAD_binding_8"/>
    <property type="match status" value="1"/>
</dbReference>
<dbReference type="Gene3D" id="3.40.50.150">
    <property type="entry name" value="Vaccinia Virus protein VP39"/>
    <property type="match status" value="1"/>
</dbReference>
<evidence type="ECO:0000313" key="4">
    <source>
        <dbReference type="Proteomes" id="UP000789595"/>
    </source>
</evidence>
<evidence type="ECO:0000259" key="1">
    <source>
        <dbReference type="Pfam" id="PF08241"/>
    </source>
</evidence>
<sequence length="645" mass="69249">MINTWLAWPSASPRLAAGAVLLVIVWHLARGAHSRLIASLQRRVAHKLGGAGWTNLGAPGAPSYEAACEALASSICDSTMKVDGPILSVGCGSSGKELAWLAERYDTSVIGVDATAPVKTFADPRIRLLRGRADDLRCGSRCHGLVVAIDCAYHFHLDSFLSEAFKTLKPGGLLRFSHVCGSVVGLGLLGVRTTSLECLQRALARHGFEDIDVRTLPNVLERWNLAFGGRLTYVIVSARRPASEKPRPRVAVIGGGLSGLTSAFRLRRAGCAVTLFERAPSLGLSRNEWRGPHGTVDVPLRMVGEGYYLSLLNLCRDASVCTTRATVDCSFTLGSGDVVAYSRSKLGNLLQLRRIGLWNALRLDRALKASYDGNWGSFLSRHRLDETNAAVSMLNAQLSWVLSASRTAVEGTPAASILGYARGLTLSLKTCLVGSRNFVSRITPSIGALERALAFGCDIRLGRAVVVEGDRCIDGVAYDAVIVATPPGCTRAVLPAMEDLAVFDQFATETRSLIIHRDASLMPSNRGDWRSLNVTCASDRDAASLTVWLNAFYPELKFDGDIFETWAPRTPPSHVIREVALPRVVQTVDQHKLHARIAALQGRNGIYFAGAHVVPGMGLLEQACAAGDAAADGVVRSLRAGGFEC</sequence>
<dbReference type="InterPro" id="IPR036188">
    <property type="entry name" value="FAD/NAD-bd_sf"/>
</dbReference>
<reference evidence="3" key="2">
    <citation type="submission" date="2021-11" db="EMBL/GenBank/DDBJ databases">
        <authorList>
            <consortium name="Genoscope - CEA"/>
            <person name="William W."/>
        </authorList>
    </citation>
    <scope>NUCLEOTIDE SEQUENCE</scope>
</reference>
<dbReference type="InterPro" id="IPR029063">
    <property type="entry name" value="SAM-dependent_MTases_sf"/>
</dbReference>
<dbReference type="CDD" id="cd02440">
    <property type="entry name" value="AdoMet_MTases"/>
    <property type="match status" value="1"/>
</dbReference>
<proteinExistence type="predicted"/>
<dbReference type="OrthoDB" id="5977668at2759"/>
<evidence type="ECO:0000313" key="3">
    <source>
        <dbReference type="EMBL" id="CAH0376277.1"/>
    </source>
</evidence>
<accession>A0A7S4ECA7</accession>
<dbReference type="SUPFAM" id="SSF51905">
    <property type="entry name" value="FAD/NAD(P)-binding domain"/>
    <property type="match status" value="1"/>
</dbReference>
<dbReference type="GO" id="GO:0016491">
    <property type="term" value="F:oxidoreductase activity"/>
    <property type="evidence" value="ECO:0007669"/>
    <property type="project" value="TreeGrafter"/>
</dbReference>